<dbReference type="GO" id="GO:0051604">
    <property type="term" value="P:protein maturation"/>
    <property type="evidence" value="ECO:0007669"/>
    <property type="project" value="TreeGrafter"/>
</dbReference>
<comment type="similarity">
    <text evidence="1">Belongs to the HypD family.</text>
</comment>
<reference evidence="4 5" key="1">
    <citation type="submission" date="2016-10" db="EMBL/GenBank/DDBJ databases">
        <authorList>
            <person name="de Groot N.N."/>
        </authorList>
    </citation>
    <scope>NUCLEOTIDE SEQUENCE [LARGE SCALE GENOMIC DNA]</scope>
    <source>
        <strain evidence="4 5">DSM 18346</strain>
    </source>
</reference>
<sequence length="360" mass="40349">MNRKMDKDLLTHLINEVNSMATEEIKIMEVCGTHTQMIAKLGLRTLLSPKIKLLSGPGCPVCVTEEKYIDCVIEILNKYNVTVATFGDLMRVRGGKESLLEEKGKGKDVRIIYSPLDLIEMAEKNRGKQIVFLGVGFETTAPIIALAIKTASEKGIDNLYFLTSIKLMAPILHYILKEKNHQIHGFICPGHVATIKGSGYFKFINKEYHIPAAVCGFEAIDIVAGIYYLVKQITQEEEESFKNLYERCVSPQGNRTANLLIDEVFNIADGEWRGIGNIENSSLQMNEKYARFDARKAFVVENQQVKVSMGCDCKDILLGKKTPRECKLFKDRCNPMDPLGPCMVSTEGACAIAYRYGEEI</sequence>
<dbReference type="PIRSF" id="PIRSF005622">
    <property type="entry name" value="Hydrgn_mat_hypD"/>
    <property type="match status" value="1"/>
</dbReference>
<gene>
    <name evidence="4" type="ORF">SAMN05660472_02383</name>
</gene>
<accession>A0A1G9GD28</accession>
<dbReference type="AlphaFoldDB" id="A0A1G9GD28"/>
<protein>
    <submittedName>
        <fullName evidence="4">Hydrogenase maturation protein HypD</fullName>
    </submittedName>
</protein>
<dbReference type="NCBIfam" id="TIGR00075">
    <property type="entry name" value="hypD"/>
    <property type="match status" value="1"/>
</dbReference>
<dbReference type="GO" id="GO:0070025">
    <property type="term" value="F:carbon monoxide binding"/>
    <property type="evidence" value="ECO:0007669"/>
    <property type="project" value="TreeGrafter"/>
</dbReference>
<name>A0A1G9GD28_9FIRM</name>
<evidence type="ECO:0000256" key="1">
    <source>
        <dbReference type="ARBA" id="ARBA00007888"/>
    </source>
</evidence>
<dbReference type="RefSeq" id="WP_244269539.1">
    <property type="nucleotide sequence ID" value="NZ_FNFP01000006.1"/>
</dbReference>
<evidence type="ECO:0000256" key="2">
    <source>
        <dbReference type="ARBA" id="ARBA00022723"/>
    </source>
</evidence>
<dbReference type="EMBL" id="FNFP01000006">
    <property type="protein sequence ID" value="SDK98512.1"/>
    <property type="molecule type" value="Genomic_DNA"/>
</dbReference>
<dbReference type="GO" id="GO:0005506">
    <property type="term" value="F:iron ion binding"/>
    <property type="evidence" value="ECO:0007669"/>
    <property type="project" value="TreeGrafter"/>
</dbReference>
<keyword evidence="3" id="KW-0408">Iron</keyword>
<dbReference type="InterPro" id="IPR042244">
    <property type="entry name" value="HypD_2_sf"/>
</dbReference>
<dbReference type="Proteomes" id="UP000198718">
    <property type="component" value="Unassembled WGS sequence"/>
</dbReference>
<dbReference type="Gene3D" id="6.10.20.100">
    <property type="match status" value="1"/>
</dbReference>
<evidence type="ECO:0000313" key="4">
    <source>
        <dbReference type="EMBL" id="SDK98512.1"/>
    </source>
</evidence>
<dbReference type="Pfam" id="PF01924">
    <property type="entry name" value="HypD"/>
    <property type="match status" value="1"/>
</dbReference>
<evidence type="ECO:0000256" key="3">
    <source>
        <dbReference type="ARBA" id="ARBA00023004"/>
    </source>
</evidence>
<keyword evidence="5" id="KW-1185">Reference proteome</keyword>
<keyword evidence="2" id="KW-0479">Metal-binding</keyword>
<dbReference type="STRING" id="393762.SAMN05660472_02383"/>
<dbReference type="PANTHER" id="PTHR30149">
    <property type="entry name" value="HYDROGENASE PROTEIN ASSEMBLY PROTEIN HYPD"/>
    <property type="match status" value="1"/>
</dbReference>
<evidence type="ECO:0000313" key="5">
    <source>
        <dbReference type="Proteomes" id="UP000198718"/>
    </source>
</evidence>
<dbReference type="InterPro" id="IPR002780">
    <property type="entry name" value="Hyd_form_HypD"/>
</dbReference>
<dbReference type="PANTHER" id="PTHR30149:SF0">
    <property type="entry name" value="HYDROGENASE MATURATION FACTOR HYPD"/>
    <property type="match status" value="1"/>
</dbReference>
<dbReference type="GO" id="GO:0051539">
    <property type="term" value="F:4 iron, 4 sulfur cluster binding"/>
    <property type="evidence" value="ECO:0007669"/>
    <property type="project" value="TreeGrafter"/>
</dbReference>
<proteinExistence type="inferred from homology"/>
<dbReference type="InterPro" id="IPR042243">
    <property type="entry name" value="HypD_1"/>
</dbReference>
<dbReference type="Gene3D" id="3.40.50.11750">
    <property type="entry name" value="HypD, alpha/beta domain 1"/>
    <property type="match status" value="2"/>
</dbReference>
<organism evidence="4 5">
    <name type="scientific">Natronincola ferrireducens</name>
    <dbReference type="NCBI Taxonomy" id="393762"/>
    <lineage>
        <taxon>Bacteria</taxon>
        <taxon>Bacillati</taxon>
        <taxon>Bacillota</taxon>
        <taxon>Clostridia</taxon>
        <taxon>Peptostreptococcales</taxon>
        <taxon>Natronincolaceae</taxon>
        <taxon>Natronincola</taxon>
    </lineage>
</organism>